<feature type="domain" description="Pru" evidence="6">
    <location>
        <begin position="9"/>
        <end position="121"/>
    </location>
</feature>
<keyword evidence="8" id="KW-1185">Reference proteome</keyword>
<dbReference type="Gene3D" id="2.30.29.70">
    <property type="entry name" value="Proteasomal ubiquitin receptor Rpn13/ADRM1"/>
    <property type="match status" value="1"/>
</dbReference>
<keyword evidence="3" id="KW-0963">Cytoplasm</keyword>
<sequence>MFKQPHQLGGRKPHVQFRAGRMIFANGTVTPDSQKGILSVVSDPTGALEVVWNAEQSTDCDSIVVVKGQAQVNRVTKVTSGRVFVIDISSGQRLSFFWFQDKESTRDEDYLKKLKQLLEIPTQVPSTKNDANRLQIGTLQRILADLGEGVDISLQDCLSSSTLLSAIKEDPAFYMTRVHEHLPTGTPGDSDVVSEVKNPQVSATASMLDVALRDPSGFRELAGAFQLSGSGIGTFEFLKRIIDEAKKSKK</sequence>
<dbReference type="PANTHER" id="PTHR12225:SF0">
    <property type="entry name" value="PROTEASOMAL UBIQUITIN RECEPTOR ADRM1"/>
    <property type="match status" value="1"/>
</dbReference>
<evidence type="ECO:0000256" key="5">
    <source>
        <dbReference type="ARBA" id="ARBA00023242"/>
    </source>
</evidence>
<name>A0A0S4KJ38_BODSA</name>
<dbReference type="Proteomes" id="UP000051952">
    <property type="component" value="Unassembled WGS sequence"/>
</dbReference>
<dbReference type="GO" id="GO:0005634">
    <property type="term" value="C:nucleus"/>
    <property type="evidence" value="ECO:0007669"/>
    <property type="project" value="UniProtKB-SubCell"/>
</dbReference>
<dbReference type="EMBL" id="CYKH01001107">
    <property type="protein sequence ID" value="CUI14399.1"/>
    <property type="molecule type" value="Genomic_DNA"/>
</dbReference>
<accession>A0A0S4KJ38</accession>
<dbReference type="OMA" id="PTFAKQP"/>
<dbReference type="GO" id="GO:0070628">
    <property type="term" value="F:proteasome binding"/>
    <property type="evidence" value="ECO:0007669"/>
    <property type="project" value="TreeGrafter"/>
</dbReference>
<evidence type="ECO:0000256" key="2">
    <source>
        <dbReference type="ARBA" id="ARBA00004496"/>
    </source>
</evidence>
<evidence type="ECO:0000313" key="8">
    <source>
        <dbReference type="Proteomes" id="UP000051952"/>
    </source>
</evidence>
<dbReference type="Gene3D" id="1.10.2020.20">
    <property type="match status" value="1"/>
</dbReference>
<keyword evidence="7" id="KW-0675">Receptor</keyword>
<dbReference type="AlphaFoldDB" id="A0A0S4KJ38"/>
<organism evidence="7 8">
    <name type="scientific">Bodo saltans</name>
    <name type="common">Flagellated protozoan</name>
    <dbReference type="NCBI Taxonomy" id="75058"/>
    <lineage>
        <taxon>Eukaryota</taxon>
        <taxon>Discoba</taxon>
        <taxon>Euglenozoa</taxon>
        <taxon>Kinetoplastea</taxon>
        <taxon>Metakinetoplastina</taxon>
        <taxon>Eubodonida</taxon>
        <taxon>Bodonidae</taxon>
        <taxon>Bodo</taxon>
    </lineage>
</organism>
<proteinExistence type="predicted"/>
<evidence type="ECO:0000259" key="6">
    <source>
        <dbReference type="PROSITE" id="PS51917"/>
    </source>
</evidence>
<dbReference type="GO" id="GO:0008541">
    <property type="term" value="C:proteasome regulatory particle, lid subcomplex"/>
    <property type="evidence" value="ECO:0007669"/>
    <property type="project" value="TreeGrafter"/>
</dbReference>
<dbReference type="InterPro" id="IPR006773">
    <property type="entry name" value="Rpn13/ADRM1"/>
</dbReference>
<dbReference type="PANTHER" id="PTHR12225">
    <property type="entry name" value="ADHESION REGULATING MOLECULE 1 110 KDA CELL MEMBRANE GLYCOPROTEIN"/>
    <property type="match status" value="1"/>
</dbReference>
<comment type="subcellular location">
    <subcellularLocation>
        <location evidence="2">Cytoplasm</location>
    </subcellularLocation>
    <subcellularLocation>
        <location evidence="1">Nucleus</location>
    </subcellularLocation>
</comment>
<protein>
    <submittedName>
        <fullName evidence="7">Proteasome complex subunit Rpn13 ubiquitin receptor, putative</fullName>
    </submittedName>
</protein>
<dbReference type="Pfam" id="PF04683">
    <property type="entry name" value="Rpn13_ADRM1_Pru"/>
    <property type="match status" value="1"/>
</dbReference>
<dbReference type="VEuPathDB" id="TriTrypDB:BSAL_88020"/>
<keyword evidence="4 7" id="KW-0647">Proteasome</keyword>
<gene>
    <name evidence="7" type="ORF">BSAL_88020</name>
</gene>
<dbReference type="InterPro" id="IPR038108">
    <property type="entry name" value="RPN13_DEUBAD_sf"/>
</dbReference>
<dbReference type="InterPro" id="IPR038633">
    <property type="entry name" value="Rpn13/ADRM1_Pru_sf"/>
</dbReference>
<dbReference type="GO" id="GO:0005737">
    <property type="term" value="C:cytoplasm"/>
    <property type="evidence" value="ECO:0007669"/>
    <property type="project" value="UniProtKB-SubCell"/>
</dbReference>
<evidence type="ECO:0000256" key="1">
    <source>
        <dbReference type="ARBA" id="ARBA00004123"/>
    </source>
</evidence>
<evidence type="ECO:0000313" key="7">
    <source>
        <dbReference type="EMBL" id="CUI14399.1"/>
    </source>
</evidence>
<dbReference type="PROSITE" id="PS51917">
    <property type="entry name" value="PRU"/>
    <property type="match status" value="1"/>
</dbReference>
<dbReference type="InterPro" id="IPR044868">
    <property type="entry name" value="Rpn13/ADRM1_Pru"/>
</dbReference>
<dbReference type="GO" id="GO:0061133">
    <property type="term" value="F:endopeptidase activator activity"/>
    <property type="evidence" value="ECO:0007669"/>
    <property type="project" value="TreeGrafter"/>
</dbReference>
<evidence type="ECO:0000256" key="4">
    <source>
        <dbReference type="ARBA" id="ARBA00022942"/>
    </source>
</evidence>
<reference evidence="8" key="1">
    <citation type="submission" date="2015-09" db="EMBL/GenBank/DDBJ databases">
        <authorList>
            <consortium name="Pathogen Informatics"/>
        </authorList>
    </citation>
    <scope>NUCLEOTIDE SEQUENCE [LARGE SCALE GENOMIC DNA]</scope>
    <source>
        <strain evidence="8">Lake Konstanz</strain>
    </source>
</reference>
<keyword evidence="5" id="KW-0539">Nucleus</keyword>
<dbReference type="OrthoDB" id="340431at2759"/>
<evidence type="ECO:0000256" key="3">
    <source>
        <dbReference type="ARBA" id="ARBA00022490"/>
    </source>
</evidence>